<keyword evidence="4 7" id="KW-0457">Lysine biosynthesis</keyword>
<dbReference type="InterPro" id="IPR022653">
    <property type="entry name" value="De-COase2_pyr-phos_BS"/>
</dbReference>
<name>A0A8J7GPN3_9ACTN</name>
<dbReference type="InterPro" id="IPR022644">
    <property type="entry name" value="De-COase2_N"/>
</dbReference>
<dbReference type="NCBIfam" id="TIGR01048">
    <property type="entry name" value="lysA"/>
    <property type="match status" value="1"/>
</dbReference>
<comment type="caution">
    <text evidence="9">The sequence shown here is derived from an EMBL/GenBank/DDBJ whole genome shotgun (WGS) entry which is preliminary data.</text>
</comment>
<dbReference type="PANTHER" id="PTHR43727">
    <property type="entry name" value="DIAMINOPIMELATE DECARBOXYLASE"/>
    <property type="match status" value="1"/>
</dbReference>
<dbReference type="InterPro" id="IPR029066">
    <property type="entry name" value="PLP-binding_barrel"/>
</dbReference>
<proteinExistence type="predicted"/>
<evidence type="ECO:0000313" key="9">
    <source>
        <dbReference type="EMBL" id="MBG6134566.1"/>
    </source>
</evidence>
<keyword evidence="5 7" id="KW-0456">Lyase</keyword>
<dbReference type="SUPFAM" id="SSF51419">
    <property type="entry name" value="PLP-binding barrel"/>
    <property type="match status" value="1"/>
</dbReference>
<comment type="catalytic activity">
    <reaction evidence="7">
        <text>meso-2,6-diaminopimelate + H(+) = L-lysine + CO2</text>
        <dbReference type="Rhea" id="RHEA:15101"/>
        <dbReference type="ChEBI" id="CHEBI:15378"/>
        <dbReference type="ChEBI" id="CHEBI:16526"/>
        <dbReference type="ChEBI" id="CHEBI:32551"/>
        <dbReference type="ChEBI" id="CHEBI:57791"/>
        <dbReference type="EC" id="4.1.1.20"/>
    </reaction>
</comment>
<dbReference type="UniPathway" id="UPA00034">
    <property type="reaction ID" value="UER00027"/>
</dbReference>
<dbReference type="PRINTS" id="PR01181">
    <property type="entry name" value="DAPDCRBXLASE"/>
</dbReference>
<evidence type="ECO:0000313" key="10">
    <source>
        <dbReference type="Proteomes" id="UP000622552"/>
    </source>
</evidence>
<dbReference type="Gene3D" id="2.40.37.10">
    <property type="entry name" value="Lyase, Ornithine Decarboxylase, Chain A, domain 1"/>
    <property type="match status" value="1"/>
</dbReference>
<keyword evidence="10" id="KW-1185">Reference proteome</keyword>
<protein>
    <recommendedName>
        <fullName evidence="6 7">Diaminopimelate decarboxylase</fullName>
        <ecNumber evidence="6 7">4.1.1.20</ecNumber>
    </recommendedName>
</protein>
<dbReference type="SUPFAM" id="SSF50621">
    <property type="entry name" value="Alanine racemase C-terminal domain-like"/>
    <property type="match status" value="1"/>
</dbReference>
<dbReference type="InterPro" id="IPR002986">
    <property type="entry name" value="DAP_deCOOHase_LysA"/>
</dbReference>
<dbReference type="PROSITE" id="PS00878">
    <property type="entry name" value="ODR_DC_2_1"/>
    <property type="match status" value="1"/>
</dbReference>
<dbReference type="InterPro" id="IPR009006">
    <property type="entry name" value="Ala_racemase/Decarboxylase_C"/>
</dbReference>
<evidence type="ECO:0000259" key="8">
    <source>
        <dbReference type="Pfam" id="PF02784"/>
    </source>
</evidence>
<comment type="cofactor">
    <cofactor evidence="1 7">
        <name>pyridoxal 5'-phosphate</name>
        <dbReference type="ChEBI" id="CHEBI:597326"/>
    </cofactor>
</comment>
<comment type="pathway">
    <text evidence="7">Amino-acid biosynthesis; L-lysine biosynthesis via DAP pathway; L-lysine from DL-2,6-diaminopimelate: step 1/1.</text>
</comment>
<evidence type="ECO:0000256" key="1">
    <source>
        <dbReference type="ARBA" id="ARBA00001933"/>
    </source>
</evidence>
<dbReference type="Proteomes" id="UP000622552">
    <property type="component" value="Unassembled WGS sequence"/>
</dbReference>
<dbReference type="EMBL" id="JADOUF010000001">
    <property type="protein sequence ID" value="MBG6134566.1"/>
    <property type="molecule type" value="Genomic_DNA"/>
</dbReference>
<keyword evidence="4 7" id="KW-0028">Amino-acid biosynthesis</keyword>
<feature type="domain" description="Orn/DAP/Arg decarboxylase 2 N-terminal" evidence="8">
    <location>
        <begin position="60"/>
        <end position="310"/>
    </location>
</feature>
<gene>
    <name evidence="9" type="ORF">IW245_000760</name>
</gene>
<accession>A0A8J7GPN3</accession>
<dbReference type="Pfam" id="PF02784">
    <property type="entry name" value="Orn_Arg_deC_N"/>
    <property type="match status" value="1"/>
</dbReference>
<organism evidence="9 10">
    <name type="scientific">Longispora fulva</name>
    <dbReference type="NCBI Taxonomy" id="619741"/>
    <lineage>
        <taxon>Bacteria</taxon>
        <taxon>Bacillati</taxon>
        <taxon>Actinomycetota</taxon>
        <taxon>Actinomycetes</taxon>
        <taxon>Micromonosporales</taxon>
        <taxon>Micromonosporaceae</taxon>
        <taxon>Longispora</taxon>
    </lineage>
</organism>
<evidence type="ECO:0000256" key="7">
    <source>
        <dbReference type="RuleBase" id="RU003738"/>
    </source>
</evidence>
<evidence type="ECO:0000256" key="6">
    <source>
        <dbReference type="NCBIfam" id="TIGR01048"/>
    </source>
</evidence>
<dbReference type="Gene3D" id="3.20.20.10">
    <property type="entry name" value="Alanine racemase"/>
    <property type="match status" value="1"/>
</dbReference>
<dbReference type="PRINTS" id="PR01179">
    <property type="entry name" value="ODADCRBXLASE"/>
</dbReference>
<dbReference type="RefSeq" id="WP_197001784.1">
    <property type="nucleotide sequence ID" value="NZ_BONS01000023.1"/>
</dbReference>
<keyword evidence="2 7" id="KW-0210">Decarboxylase</keyword>
<keyword evidence="3" id="KW-0663">Pyridoxal phosphate</keyword>
<dbReference type="GO" id="GO:0009089">
    <property type="term" value="P:lysine biosynthetic process via diaminopimelate"/>
    <property type="evidence" value="ECO:0007669"/>
    <property type="project" value="UniProtKB-UniRule"/>
</dbReference>
<sequence length="446" mass="47509">MTLTDIIPSLRSSLPTRVHPEIWPVSTTPGVRGEIAVGGVSLTDVADRFGTPAYVLDETDVRHRCAAYERAFGSANVVYAAKALTCRGLLRWIAGEGLGLAVYSAGQLAAARSVDFPAERIVLHGDAKTTADLDAALDYGVGRIVIESPSEVARLAALARPEGQRVHVRVLPEELGYPECAGLPAAHDADRFGMPAAELEDLVGRIVAQQRLHLVGLDIYLGSQLSRFGPAERAIRHLVVLLDEIRRRHGVTLTELNIGGGHAVAHTHGEAELALDAFAVRVRTVLHSACLRLDVPEPRLMVTPGRAIVAHAGVAVYRVLAVRRTPDGHQLAAVDGGLSDNPRPALYGARYTAALLGRTGTTTCPTMVIGRHDEACDVLVHDAPLSADLRPGDLIAVPASGAYQYAMASNYNLVTRPPLIGVHDGAARVLVRAETLDDLLGRDQDA</sequence>
<dbReference type="InterPro" id="IPR000183">
    <property type="entry name" value="Orn/DAP/Arg_de-COase"/>
</dbReference>
<evidence type="ECO:0000256" key="3">
    <source>
        <dbReference type="ARBA" id="ARBA00022898"/>
    </source>
</evidence>
<dbReference type="EC" id="4.1.1.20" evidence="6 7"/>
<dbReference type="PANTHER" id="PTHR43727:SF2">
    <property type="entry name" value="GROUP IV DECARBOXYLASE"/>
    <property type="match status" value="1"/>
</dbReference>
<reference evidence="9" key="1">
    <citation type="submission" date="2020-11" db="EMBL/GenBank/DDBJ databases">
        <title>Sequencing the genomes of 1000 actinobacteria strains.</title>
        <authorList>
            <person name="Klenk H.-P."/>
        </authorList>
    </citation>
    <scope>NUCLEOTIDE SEQUENCE</scope>
    <source>
        <strain evidence="9">DSM 45356</strain>
    </source>
</reference>
<evidence type="ECO:0000256" key="5">
    <source>
        <dbReference type="ARBA" id="ARBA00023239"/>
    </source>
</evidence>
<dbReference type="AlphaFoldDB" id="A0A8J7GPN3"/>
<evidence type="ECO:0000256" key="2">
    <source>
        <dbReference type="ARBA" id="ARBA00022793"/>
    </source>
</evidence>
<evidence type="ECO:0000256" key="4">
    <source>
        <dbReference type="ARBA" id="ARBA00023154"/>
    </source>
</evidence>
<dbReference type="GO" id="GO:0008836">
    <property type="term" value="F:diaminopimelate decarboxylase activity"/>
    <property type="evidence" value="ECO:0007669"/>
    <property type="project" value="UniProtKB-UniRule"/>
</dbReference>